<dbReference type="Pfam" id="PF00652">
    <property type="entry name" value="Ricin_B_lectin"/>
    <property type="match status" value="1"/>
</dbReference>
<keyword evidence="7 10" id="KW-0333">Golgi apparatus</keyword>
<evidence type="ECO:0000256" key="6">
    <source>
        <dbReference type="ARBA" id="ARBA00022989"/>
    </source>
</evidence>
<feature type="domain" description="Ricin B lectin" evidence="12">
    <location>
        <begin position="425"/>
        <end position="524"/>
    </location>
</feature>
<evidence type="ECO:0000256" key="10">
    <source>
        <dbReference type="RuleBase" id="RU361242"/>
    </source>
</evidence>
<comment type="subcellular location">
    <subcellularLocation>
        <location evidence="1 10">Golgi apparatus membrane</location>
        <topology evidence="1 10">Single-pass type II membrane protein</topology>
    </subcellularLocation>
</comment>
<keyword evidence="8 10" id="KW-0472">Membrane</keyword>
<dbReference type="GO" id="GO:0030246">
    <property type="term" value="F:carbohydrate binding"/>
    <property type="evidence" value="ECO:0007669"/>
    <property type="project" value="UniProtKB-KW"/>
</dbReference>
<dbReference type="EMBL" id="LR899013">
    <property type="protein sequence ID" value="CAD7089963.1"/>
    <property type="molecule type" value="Genomic_DNA"/>
</dbReference>
<evidence type="ECO:0000256" key="4">
    <source>
        <dbReference type="ARBA" id="ARBA00022734"/>
    </source>
</evidence>
<evidence type="ECO:0000256" key="5">
    <source>
        <dbReference type="ARBA" id="ARBA00022968"/>
    </source>
</evidence>
<dbReference type="Pfam" id="PF00535">
    <property type="entry name" value="Glycos_transf_2"/>
    <property type="match status" value="1"/>
</dbReference>
<evidence type="ECO:0000256" key="1">
    <source>
        <dbReference type="ARBA" id="ARBA00004323"/>
    </source>
</evidence>
<dbReference type="AlphaFoldDB" id="A0A7R8YXZ8"/>
<feature type="transmembrane region" description="Helical" evidence="10">
    <location>
        <begin position="12"/>
        <end position="31"/>
    </location>
</feature>
<dbReference type="SUPFAM" id="SSF53448">
    <property type="entry name" value="Nucleotide-diphospho-sugar transferases"/>
    <property type="match status" value="1"/>
</dbReference>
<proteinExistence type="inferred from homology"/>
<accession>A0A7R8YXZ8</accession>
<reference evidence="13 14" key="1">
    <citation type="submission" date="2020-11" db="EMBL/GenBank/DDBJ databases">
        <authorList>
            <person name="Wallbank WR R."/>
            <person name="Pardo Diaz C."/>
            <person name="Kozak K."/>
            <person name="Martin S."/>
            <person name="Jiggins C."/>
            <person name="Moest M."/>
            <person name="Warren A I."/>
            <person name="Generalovic N T."/>
            <person name="Byers J.R.P. K."/>
            <person name="Montejo-Kovacevich G."/>
            <person name="Yen C E."/>
        </authorList>
    </citation>
    <scope>NUCLEOTIDE SEQUENCE [LARGE SCALE GENOMIC DNA]</scope>
</reference>
<evidence type="ECO:0000256" key="2">
    <source>
        <dbReference type="ARBA" id="ARBA00005680"/>
    </source>
</evidence>
<comment type="pathway">
    <text evidence="10">Protein modification; protein glycosylation.</text>
</comment>
<keyword evidence="10" id="KW-0808">Transferase</keyword>
<dbReference type="InterPro" id="IPR029044">
    <property type="entry name" value="Nucleotide-diphossugar_trans"/>
</dbReference>
<dbReference type="Gene3D" id="3.90.550.10">
    <property type="entry name" value="Spore Coat Polysaccharide Biosynthesis Protein SpsA, Chain A"/>
    <property type="match status" value="1"/>
</dbReference>
<dbReference type="InterPro" id="IPR001173">
    <property type="entry name" value="Glyco_trans_2-like"/>
</dbReference>
<keyword evidence="4 10" id="KW-0430">Lectin</keyword>
<gene>
    <name evidence="13" type="ORF">HERILL_LOCUS12480</name>
</gene>
<dbReference type="InterPro" id="IPR000772">
    <property type="entry name" value="Ricin_B_lectin"/>
</dbReference>
<evidence type="ECO:0000256" key="3">
    <source>
        <dbReference type="ARBA" id="ARBA00022692"/>
    </source>
</evidence>
<dbReference type="GO" id="GO:0006493">
    <property type="term" value="P:protein O-linked glycosylation"/>
    <property type="evidence" value="ECO:0007669"/>
    <property type="project" value="TreeGrafter"/>
</dbReference>
<evidence type="ECO:0000259" key="11">
    <source>
        <dbReference type="Pfam" id="PF00535"/>
    </source>
</evidence>
<dbReference type="InterPro" id="IPR045885">
    <property type="entry name" value="GalNAc-T"/>
</dbReference>
<evidence type="ECO:0000256" key="9">
    <source>
        <dbReference type="ARBA" id="ARBA00023157"/>
    </source>
</evidence>
<keyword evidence="9 10" id="KW-1015">Disulfide bond</keyword>
<keyword evidence="10" id="KW-0464">Manganese</keyword>
<evidence type="ECO:0000259" key="12">
    <source>
        <dbReference type="Pfam" id="PF00652"/>
    </source>
</evidence>
<evidence type="ECO:0000313" key="14">
    <source>
        <dbReference type="Proteomes" id="UP000594454"/>
    </source>
</evidence>
<comment type="cofactor">
    <cofactor evidence="10">
        <name>Mn(2+)</name>
        <dbReference type="ChEBI" id="CHEBI:29035"/>
    </cofactor>
</comment>
<dbReference type="CDD" id="cd02510">
    <property type="entry name" value="pp-GalNAc-T"/>
    <property type="match status" value="1"/>
</dbReference>
<keyword evidence="10" id="KW-0328">Glycosyltransferase</keyword>
<dbReference type="GO" id="GO:0000139">
    <property type="term" value="C:Golgi membrane"/>
    <property type="evidence" value="ECO:0007669"/>
    <property type="project" value="UniProtKB-SubCell"/>
</dbReference>
<keyword evidence="6 10" id="KW-1133">Transmembrane helix</keyword>
<sequence length="534" mass="61854">MKRFLWKKTTTFLFILIGGTLPLIYYTQFVGVSSEFDRNKFTRFFSPSFYKDDFRQYIYRTDRKIDRRAFETYSFSVEISNQIGAYRLISDTRDPKCRDIDYVLKPRRTVSVIITFYNEARSALLRTIVTVLKRTPLEYLEEIILVDDCSYDASDGEDLKFLPYVKLIRNQRREGLIRSRNKGAETAYGTYLLFLDSHCEVNEGWLEPLLDRALKHPTIAVSPVIDSIDPDTLKYKASYPFLKGGFDWNLRFKWIPISFEERKVRQEDILSFTAPAFSAGTFMISRKWFFQLGGFDSSLEIWGGESLEMSIKHWLCGGQIEVVPCSRIGHVFRKSYPYSFPDGVYFTYLRNSKRIAESWFDEYKHFFYSMKPAARDISVEPNDKVNILKKDLQCRPFSWYLATVFSELKLPNEDHIAFGQVKCGTKCLGFGVKDQTVKLQDCSFEDNSQWFLHSTTGKLSTNTGACLNLNGNQVILEYCKDSKNQMWIRRGGKLVHEATGLCLDNTLLDAIVGTECRPGAPSQLFSFSVELQKL</sequence>
<dbReference type="Proteomes" id="UP000594454">
    <property type="component" value="Chromosome 5"/>
</dbReference>
<dbReference type="EC" id="2.4.1.-" evidence="10"/>
<dbReference type="OMA" id="LMMSREW"/>
<dbReference type="UniPathway" id="UPA00378"/>
<dbReference type="PANTHER" id="PTHR11675">
    <property type="entry name" value="N-ACETYLGALACTOSAMINYLTRANSFERASE"/>
    <property type="match status" value="1"/>
</dbReference>
<evidence type="ECO:0000256" key="7">
    <source>
        <dbReference type="ARBA" id="ARBA00023034"/>
    </source>
</evidence>
<name>A0A7R8YXZ8_HERIL</name>
<dbReference type="OrthoDB" id="429263at2759"/>
<dbReference type="PANTHER" id="PTHR11675:SF128">
    <property type="entry name" value="POLYPEPTIDE N-ACETYLGALACTOSAMINYLTRANSFERASE 13-RELATED"/>
    <property type="match status" value="1"/>
</dbReference>
<dbReference type="Gene3D" id="2.80.10.50">
    <property type="match status" value="1"/>
</dbReference>
<dbReference type="SUPFAM" id="SSF50370">
    <property type="entry name" value="Ricin B-like lectins"/>
    <property type="match status" value="1"/>
</dbReference>
<keyword evidence="3 10" id="KW-0812">Transmembrane</keyword>
<organism evidence="13 14">
    <name type="scientific">Hermetia illucens</name>
    <name type="common">Black soldier fly</name>
    <dbReference type="NCBI Taxonomy" id="343691"/>
    <lineage>
        <taxon>Eukaryota</taxon>
        <taxon>Metazoa</taxon>
        <taxon>Ecdysozoa</taxon>
        <taxon>Arthropoda</taxon>
        <taxon>Hexapoda</taxon>
        <taxon>Insecta</taxon>
        <taxon>Pterygota</taxon>
        <taxon>Neoptera</taxon>
        <taxon>Endopterygota</taxon>
        <taxon>Diptera</taxon>
        <taxon>Brachycera</taxon>
        <taxon>Stratiomyomorpha</taxon>
        <taxon>Stratiomyidae</taxon>
        <taxon>Hermetiinae</taxon>
        <taxon>Hermetia</taxon>
    </lineage>
</organism>
<protein>
    <recommendedName>
        <fullName evidence="10">Polypeptide N-acetylgalactosaminyltransferase</fullName>
        <ecNumber evidence="10">2.4.1.-</ecNumber>
    </recommendedName>
    <alternativeName>
        <fullName evidence="10">Protein-UDP acetylgalactosaminyltransferase</fullName>
    </alternativeName>
</protein>
<evidence type="ECO:0000256" key="8">
    <source>
        <dbReference type="ARBA" id="ARBA00023136"/>
    </source>
</evidence>
<dbReference type="FunCoup" id="A0A7R8YXZ8">
    <property type="interactions" value="21"/>
</dbReference>
<evidence type="ECO:0000313" key="13">
    <source>
        <dbReference type="EMBL" id="CAD7089963.1"/>
    </source>
</evidence>
<dbReference type="GO" id="GO:0004653">
    <property type="term" value="F:polypeptide N-acetylgalactosaminyltransferase activity"/>
    <property type="evidence" value="ECO:0007669"/>
    <property type="project" value="TreeGrafter"/>
</dbReference>
<feature type="domain" description="Glycosyltransferase 2-like" evidence="11">
    <location>
        <begin position="111"/>
        <end position="286"/>
    </location>
</feature>
<dbReference type="PROSITE" id="PS50231">
    <property type="entry name" value="RICIN_B_LECTIN"/>
    <property type="match status" value="1"/>
</dbReference>
<keyword evidence="5" id="KW-0735">Signal-anchor</keyword>
<comment type="similarity">
    <text evidence="2 10">Belongs to the glycosyltransferase 2 family. GalNAc-T subfamily.</text>
</comment>
<dbReference type="InParanoid" id="A0A7R8YXZ8"/>
<dbReference type="InterPro" id="IPR035992">
    <property type="entry name" value="Ricin_B-like_lectins"/>
</dbReference>
<keyword evidence="14" id="KW-1185">Reference proteome</keyword>